<organism evidence="1 2">
    <name type="scientific">Venatoribacter cucullus</name>
    <dbReference type="NCBI Taxonomy" id="2661630"/>
    <lineage>
        <taxon>Bacteria</taxon>
        <taxon>Pseudomonadati</taxon>
        <taxon>Pseudomonadota</taxon>
        <taxon>Gammaproteobacteria</taxon>
        <taxon>Oceanospirillales</taxon>
        <taxon>Oceanospirillaceae</taxon>
        <taxon>Venatoribacter</taxon>
    </lineage>
</organism>
<dbReference type="KEGG" id="vcw:GJQ55_07735"/>
<gene>
    <name evidence="1" type="ORF">GJQ55_07735</name>
</gene>
<proteinExistence type="predicted"/>
<dbReference type="RefSeq" id="WP_228344418.1">
    <property type="nucleotide sequence ID" value="NZ_CP045550.1"/>
</dbReference>
<protein>
    <submittedName>
        <fullName evidence="1">Phosphatase</fullName>
    </submittedName>
</protein>
<sequence>MHDRPHYLHAQKVVNNFRRVLGEELCSRIGDYHFSTLEVLIESAINTSVMDAMQLAEQDVEELLKKLRNHTHR</sequence>
<name>A0A9E8JLY3_9GAMM</name>
<dbReference type="AlphaFoldDB" id="A0A9E8JLY3"/>
<keyword evidence="2" id="KW-1185">Reference proteome</keyword>
<dbReference type="Proteomes" id="UP000596074">
    <property type="component" value="Chromosome"/>
</dbReference>
<evidence type="ECO:0000313" key="2">
    <source>
        <dbReference type="Proteomes" id="UP000596074"/>
    </source>
</evidence>
<accession>A0A9E8JLY3</accession>
<reference evidence="1 2" key="1">
    <citation type="submission" date="2019-11" db="EMBL/GenBank/DDBJ databases">
        <title>Venatorbacter sp. nov. a predator of Campylobacter and other Gram-negative bacteria.</title>
        <authorList>
            <person name="Saeedi A."/>
            <person name="Cummings N.J."/>
            <person name="Connerton I.F."/>
            <person name="Connerton P.L."/>
        </authorList>
    </citation>
    <scope>NUCLEOTIDE SEQUENCE [LARGE SCALE GENOMIC DNA]</scope>
    <source>
        <strain evidence="1">XL5</strain>
    </source>
</reference>
<dbReference type="EMBL" id="CP046056">
    <property type="protein sequence ID" value="QQD24373.1"/>
    <property type="molecule type" value="Genomic_DNA"/>
</dbReference>
<evidence type="ECO:0000313" key="1">
    <source>
        <dbReference type="EMBL" id="QQD24373.1"/>
    </source>
</evidence>